<feature type="domain" description="Fucosyltransferase C-terminal" evidence="24">
    <location>
        <begin position="208"/>
        <end position="377"/>
    </location>
</feature>
<keyword evidence="6 23" id="KW-0808">Transferase</keyword>
<evidence type="ECO:0000256" key="4">
    <source>
        <dbReference type="ARBA" id="ARBA00008919"/>
    </source>
</evidence>
<evidence type="ECO:0000256" key="14">
    <source>
        <dbReference type="ARBA" id="ARBA00023198"/>
    </source>
</evidence>
<dbReference type="EC" id="2.4.1.-" evidence="23"/>
<evidence type="ECO:0000256" key="5">
    <source>
        <dbReference type="ARBA" id="ARBA00022676"/>
    </source>
</evidence>
<reference evidence="28" key="1">
    <citation type="journal article" date="2004" name="Nature">
        <title>Genome duplication in the teleost fish Tetraodon nigroviridis reveals the early vertebrate proto-karyotype.</title>
        <authorList>
            <person name="Jaillon O."/>
            <person name="Aury J.-M."/>
            <person name="Brunet F."/>
            <person name="Petit J.-L."/>
            <person name="Stange-Thomann N."/>
            <person name="Mauceli E."/>
            <person name="Bouneau L."/>
            <person name="Fischer C."/>
            <person name="Ozouf-Costaz C."/>
            <person name="Bernot A."/>
            <person name="Nicaud S."/>
            <person name="Jaffe D."/>
            <person name="Fisher S."/>
            <person name="Lutfalla G."/>
            <person name="Dossat C."/>
            <person name="Segurens B."/>
            <person name="Dasilva C."/>
            <person name="Salanoubat M."/>
            <person name="Levy M."/>
            <person name="Boudet N."/>
            <person name="Castellano S."/>
            <person name="Anthouard V."/>
            <person name="Jubin C."/>
            <person name="Castelli V."/>
            <person name="Katinka M."/>
            <person name="Vacherie B."/>
            <person name="Biemont C."/>
            <person name="Skalli Z."/>
            <person name="Cattolico L."/>
            <person name="Poulain J."/>
            <person name="De Berardinis V."/>
            <person name="Cruaud C."/>
            <person name="Duprat S."/>
            <person name="Brottier P."/>
            <person name="Coutanceau J.-P."/>
            <person name="Gouzy J."/>
            <person name="Parra G."/>
            <person name="Lardier G."/>
            <person name="Chapple C."/>
            <person name="McKernan K.J."/>
            <person name="McEwan P."/>
            <person name="Bosak S."/>
            <person name="Kellis M."/>
            <person name="Volff J.-N."/>
            <person name="Guigo R."/>
            <person name="Zody M.C."/>
            <person name="Mesirov J."/>
            <person name="Lindblad-Toh K."/>
            <person name="Birren B."/>
            <person name="Nusbaum C."/>
            <person name="Kahn D."/>
            <person name="Robinson-Rechavi M."/>
            <person name="Laudet V."/>
            <person name="Schachter V."/>
            <person name="Quetier F."/>
            <person name="Saurin W."/>
            <person name="Scarpelli C."/>
            <person name="Wincker P."/>
            <person name="Lander E.S."/>
            <person name="Weissenbach J."/>
            <person name="Roest Crollius H."/>
        </authorList>
    </citation>
    <scope>NUCLEOTIDE SEQUENCE [LARGE SCALE GENOMIC DNA]</scope>
</reference>
<dbReference type="Pfam" id="PF17039">
    <property type="entry name" value="Glyco_tran_10_N"/>
    <property type="match status" value="1"/>
</dbReference>
<keyword evidence="13" id="KW-0325">Glycoprotein</keyword>
<dbReference type="GO" id="GO:0005789">
    <property type="term" value="C:endoplasmic reticulum membrane"/>
    <property type="evidence" value="ECO:0007669"/>
    <property type="project" value="UniProtKB-SubCell"/>
</dbReference>
<dbReference type="InterPro" id="IPR038577">
    <property type="entry name" value="GT10-like_C_sf"/>
</dbReference>
<keyword evidence="11 23" id="KW-0333">Golgi apparatus</keyword>
<sequence>MGFPVRQRFWGRFPSRAFRAARMIPRLSPRRRCTFTCLAALCLMAFVFMSLNDVERRLDPEGPVQPTEDGSEVTMLLWHHPFGQPSTLPDCLERYRIGGCRITDDRRAYQEADAVIIHHRDIGGAGPGALPQEPRPGAQKWIWMNYESPTHTPGLARLEGIFNLTLSYRIDSDIFLPYGFLVPSSVGGASHGSDRYLRTPSPSDLLRPRLLAWVVSNWNASHRRVTFFRQLQRHLPVDVYGGVGRPLAGSVVDLVREYQFYLALENSQHTDYITEKLWNPIEAGAIPVVLGPSRETYERFLPPEAFIHVDDFASAQELAQYLLTLRRKPALLMSHLRWRDSYRIHRPQFWSEHYCTACRAVRRTRGRTSVVQHLARWFRS</sequence>
<organism evidence="26">
    <name type="scientific">Tetraodon nigroviridis</name>
    <name type="common">Spotted green pufferfish</name>
    <name type="synonym">Chelonodon nigroviridis</name>
    <dbReference type="NCBI Taxonomy" id="99883"/>
    <lineage>
        <taxon>Eukaryota</taxon>
        <taxon>Metazoa</taxon>
        <taxon>Chordata</taxon>
        <taxon>Craniata</taxon>
        <taxon>Vertebrata</taxon>
        <taxon>Euteleostomi</taxon>
        <taxon>Actinopterygii</taxon>
        <taxon>Neopterygii</taxon>
        <taxon>Teleostei</taxon>
        <taxon>Neoteleostei</taxon>
        <taxon>Acanthomorphata</taxon>
        <taxon>Eupercaria</taxon>
        <taxon>Tetraodontiformes</taxon>
        <taxon>Tetradontoidea</taxon>
        <taxon>Tetraodontidae</taxon>
        <taxon>Tetraodon</taxon>
    </lineage>
</organism>
<dbReference type="GO" id="GO:0017083">
    <property type="term" value="F:4-galactosyl-N-acetylglucosaminide 3-alpha-L-fucosyltransferase activity"/>
    <property type="evidence" value="ECO:0007669"/>
    <property type="project" value="UniProtKB-EC"/>
</dbReference>
<evidence type="ECO:0000256" key="1">
    <source>
        <dbReference type="ARBA" id="ARBA00004323"/>
    </source>
</evidence>
<gene>
    <name evidence="26" type="primary">fut4</name>
</gene>
<evidence type="ECO:0000256" key="15">
    <source>
        <dbReference type="ARBA" id="ARBA00029329"/>
    </source>
</evidence>
<evidence type="ECO:0000256" key="7">
    <source>
        <dbReference type="ARBA" id="ARBA00022692"/>
    </source>
</evidence>
<dbReference type="UniPathway" id="UPA00378"/>
<evidence type="ECO:0000256" key="16">
    <source>
        <dbReference type="ARBA" id="ARBA00035849"/>
    </source>
</evidence>
<dbReference type="GeneTree" id="ENSGT00940000162506"/>
<name>Q6EV18_TETNG</name>
<comment type="catalytic activity">
    <reaction evidence="20">
        <text>L-threonyl-[protein] + GDP-beta-L-fucose = 3-O-(alpha-L-fucosyl)-L-threonyl-[protein] + GDP + H(+)</text>
        <dbReference type="Rhea" id="RHEA:70491"/>
        <dbReference type="Rhea" id="RHEA-COMP:11060"/>
        <dbReference type="Rhea" id="RHEA-COMP:17915"/>
        <dbReference type="ChEBI" id="CHEBI:15378"/>
        <dbReference type="ChEBI" id="CHEBI:30013"/>
        <dbReference type="ChEBI" id="CHEBI:57273"/>
        <dbReference type="ChEBI" id="CHEBI:58189"/>
        <dbReference type="ChEBI" id="CHEBI:189631"/>
        <dbReference type="EC" id="2.4.1.221"/>
    </reaction>
    <physiologicalReaction direction="left-to-right" evidence="20">
        <dbReference type="Rhea" id="RHEA:70492"/>
    </physiologicalReaction>
</comment>
<keyword evidence="10" id="KW-1133">Transmembrane helix</keyword>
<keyword evidence="5 23" id="KW-0328">Glycosyltransferase</keyword>
<comment type="catalytic activity">
    <reaction evidence="16">
        <text>an alpha-Neu5Ac-(2-&gt;3)-beta-D-Gal-(1-&gt;4)-beta-D-GlcNAc6S derivative + GDP-beta-L-fucose = an alpha-Neu5Ac-(2-&gt;3)-beta-D-Gal-(1-&gt;4)-[alpha-L-Fuc-(1-&gt;3)]-beta-D-GlcNAc6S derivative + GDP + H(+)</text>
        <dbReference type="Rhea" id="RHEA:62004"/>
        <dbReference type="ChEBI" id="CHEBI:15378"/>
        <dbReference type="ChEBI" id="CHEBI:57273"/>
        <dbReference type="ChEBI" id="CHEBI:58189"/>
        <dbReference type="ChEBI" id="CHEBI:145344"/>
        <dbReference type="ChEBI" id="CHEBI:145345"/>
    </reaction>
    <physiologicalReaction direction="left-to-right" evidence="16">
        <dbReference type="Rhea" id="RHEA:62005"/>
    </physiologicalReaction>
</comment>
<comment type="catalytic activity">
    <reaction evidence="15">
        <text>a beta-D-galactosyl-(1-&gt;4)-N-acetyl-beta-D-glucosaminyl derivative + GDP-beta-L-fucose = a beta-D-galactosyl-(1-&gt;4)-[alpha-L-fucosyl-(1-&gt;3)]-N-acetyl-beta-D-glucosaminyl derivative + GDP + H(+)</text>
        <dbReference type="Rhea" id="RHEA:14257"/>
        <dbReference type="ChEBI" id="CHEBI:15378"/>
        <dbReference type="ChEBI" id="CHEBI:57273"/>
        <dbReference type="ChEBI" id="CHEBI:58189"/>
        <dbReference type="ChEBI" id="CHEBI:133507"/>
        <dbReference type="ChEBI" id="CHEBI:137941"/>
        <dbReference type="EC" id="2.4.1.152"/>
    </reaction>
    <physiologicalReaction direction="left-to-right" evidence="15">
        <dbReference type="Rhea" id="RHEA:14258"/>
    </physiologicalReaction>
</comment>
<dbReference type="EMBL" id="AJ783830">
    <property type="protein sequence ID" value="CAH04176.1"/>
    <property type="molecule type" value="mRNA"/>
</dbReference>
<dbReference type="HOGENOM" id="CLU_032075_4_1_1"/>
<dbReference type="InterPro" id="IPR055270">
    <property type="entry name" value="Glyco_tran_10_C"/>
</dbReference>
<dbReference type="GO" id="GO:0006954">
    <property type="term" value="P:inflammatory response"/>
    <property type="evidence" value="ECO:0007669"/>
    <property type="project" value="UniProtKB-KW"/>
</dbReference>
<dbReference type="CAZy" id="GT10">
    <property type="family name" value="Glycosyltransferase Family 10"/>
</dbReference>
<dbReference type="PANTHER" id="PTHR11929:SF132">
    <property type="entry name" value="ALPHA-(1,3)-FUCOSYLTRANSFERASE 4"/>
    <property type="match status" value="1"/>
</dbReference>
<comment type="catalytic activity">
    <reaction evidence="21">
        <text>L-seryl-[protein] + GDP-beta-L-fucose = 3-O-(alpha-L-fucosyl)-L-seryl-[protein] + GDP + H(+)</text>
        <dbReference type="Rhea" id="RHEA:63644"/>
        <dbReference type="Rhea" id="RHEA-COMP:9863"/>
        <dbReference type="Rhea" id="RHEA-COMP:17914"/>
        <dbReference type="ChEBI" id="CHEBI:15378"/>
        <dbReference type="ChEBI" id="CHEBI:29999"/>
        <dbReference type="ChEBI" id="CHEBI:57273"/>
        <dbReference type="ChEBI" id="CHEBI:58189"/>
        <dbReference type="ChEBI" id="CHEBI:189632"/>
        <dbReference type="EC" id="2.4.1.221"/>
    </reaction>
    <physiologicalReaction direction="left-to-right" evidence="21">
        <dbReference type="Rhea" id="RHEA:63645"/>
    </physiologicalReaction>
</comment>
<evidence type="ECO:0000256" key="13">
    <source>
        <dbReference type="ARBA" id="ARBA00023180"/>
    </source>
</evidence>
<evidence type="ECO:0000256" key="11">
    <source>
        <dbReference type="ARBA" id="ARBA00023034"/>
    </source>
</evidence>
<evidence type="ECO:0000256" key="23">
    <source>
        <dbReference type="RuleBase" id="RU003832"/>
    </source>
</evidence>
<dbReference type="GO" id="GO:0046922">
    <property type="term" value="F:peptide-O-fucosyltransferase activity"/>
    <property type="evidence" value="ECO:0007669"/>
    <property type="project" value="UniProtKB-EC"/>
</dbReference>
<dbReference type="OMA" id="QLWVWMN"/>
<evidence type="ECO:0000313" key="27">
    <source>
        <dbReference type="Ensembl" id="ENSTNIP00000010540.1"/>
    </source>
</evidence>
<keyword evidence="28" id="KW-1185">Reference proteome</keyword>
<dbReference type="Pfam" id="PF00852">
    <property type="entry name" value="Glyco_transf_10"/>
    <property type="match status" value="1"/>
</dbReference>
<evidence type="ECO:0000256" key="18">
    <source>
        <dbReference type="ARBA" id="ARBA00036481"/>
    </source>
</evidence>
<keyword evidence="9" id="KW-0735">Signal-anchor</keyword>
<evidence type="ECO:0000256" key="17">
    <source>
        <dbReference type="ARBA" id="ARBA00036234"/>
    </source>
</evidence>
<evidence type="ECO:0000256" key="3">
    <source>
        <dbReference type="ARBA" id="ARBA00004922"/>
    </source>
</evidence>
<comment type="catalytic activity">
    <reaction evidence="18">
        <text>an N-acetyl-alpha-neuraminyl-(2-&gt;3)-beta-D-galactosyl-(1-&gt;4)-N-acetyl-beta-D-glucosaminyl derivative + GDP-beta-L-fucose = an alpha-Neu5Ac-(2-&gt;3)-beta-D-Gal-(1-&gt;4)-[alpha-L-Fuc-(1-&gt;3)]-beta-D-GlcNAc derivative + GDP + H(+)</text>
        <dbReference type="Rhea" id="RHEA:56076"/>
        <dbReference type="ChEBI" id="CHEBI:15378"/>
        <dbReference type="ChEBI" id="CHEBI:57273"/>
        <dbReference type="ChEBI" id="CHEBI:58189"/>
        <dbReference type="ChEBI" id="CHEBI:136545"/>
        <dbReference type="ChEBI" id="CHEBI:139509"/>
    </reaction>
    <physiologicalReaction direction="left-to-right" evidence="18">
        <dbReference type="Rhea" id="RHEA:56077"/>
    </physiologicalReaction>
</comment>
<evidence type="ECO:0000313" key="28">
    <source>
        <dbReference type="Proteomes" id="UP000007303"/>
    </source>
</evidence>
<dbReference type="InterPro" id="IPR001503">
    <property type="entry name" value="Glyco_trans_10"/>
</dbReference>
<evidence type="ECO:0000256" key="21">
    <source>
        <dbReference type="ARBA" id="ARBA00048647"/>
    </source>
</evidence>
<accession>Q6EV18</accession>
<evidence type="ECO:0000256" key="10">
    <source>
        <dbReference type="ARBA" id="ARBA00022989"/>
    </source>
</evidence>
<dbReference type="AlphaFoldDB" id="Q6EV18"/>
<reference evidence="26" key="2">
    <citation type="submission" date="2004-07" db="EMBL/GenBank/DDBJ databases">
        <title>Phylogeny of fucosyltransferases.</title>
        <authorList>
            <person name="Martinez-Duncker I."/>
            <person name="Oriol R."/>
            <person name="Mollicone R."/>
        </authorList>
    </citation>
    <scope>NUCLEOTIDE SEQUENCE</scope>
</reference>
<dbReference type="GO" id="GO:0000139">
    <property type="term" value="C:Golgi membrane"/>
    <property type="evidence" value="ECO:0007669"/>
    <property type="project" value="UniProtKB-SubCell"/>
</dbReference>
<dbReference type="STRING" id="99883.ENSTNIP00000010540"/>
<proteinExistence type="evidence at transcript level"/>
<comment type="function">
    <text evidence="19">Catalyzes alpha(1-&gt;3) linkage of fucosyl moiety transferred from GDP-beta-L-fucose to N-acetyl glucosamine (GlcNAc) within type 2 lactosamine (LacNAc, Gal-beta(1-&gt;4)GlcNAc) glycan attached to N- or O-linked glycoproteins. Robustly fucosylates nonsialylated distal LacNAc unit of the polylactosamine chain to form Lewis X antigen (CD15), a glycan determinant known to mediate important cellular functions in development and immunity. Fucosylates with lower efficiency sialylated LacNAc acceptors to form sialyl Lewis X and 6-sulfo sialyl Lewis X determinants that serve as recognition epitopes for C-type lectins. Together with FUT7 contributes to SELE, SELL and SELP selectin ligand biosynthesis and selectin-dependent lymphocyte homing, leukocyte migration and blood leukocyte homeostasis. In a cell type specific manner, may also fucosylate the internal LacNAc unit of the polylactosamine chain to form VIM-2 antigen that serves as recognition epitope for SELE.</text>
</comment>
<dbReference type="FunFam" id="3.40.50.11660:FF:000002">
    <property type="entry name" value="Alpha-(1,3)-fucosyltransferase"/>
    <property type="match status" value="1"/>
</dbReference>
<evidence type="ECO:0000256" key="2">
    <source>
        <dbReference type="ARBA" id="ARBA00004648"/>
    </source>
</evidence>
<evidence type="ECO:0000259" key="25">
    <source>
        <dbReference type="Pfam" id="PF17039"/>
    </source>
</evidence>
<keyword evidence="14" id="KW-0395">Inflammatory response</keyword>
<dbReference type="InterPro" id="IPR031481">
    <property type="entry name" value="Glyco_tran_10_N"/>
</dbReference>
<dbReference type="GO" id="GO:0032580">
    <property type="term" value="C:Golgi cisterna membrane"/>
    <property type="evidence" value="ECO:0007669"/>
    <property type="project" value="UniProtKB-SubCell"/>
</dbReference>
<evidence type="ECO:0000256" key="12">
    <source>
        <dbReference type="ARBA" id="ARBA00023136"/>
    </source>
</evidence>
<evidence type="ECO:0000256" key="20">
    <source>
        <dbReference type="ARBA" id="ARBA00047273"/>
    </source>
</evidence>
<protein>
    <recommendedName>
        <fullName evidence="23">Fucosyltransferase</fullName>
        <ecNumber evidence="23">2.4.1.-</ecNumber>
    </recommendedName>
</protein>
<keyword evidence="12" id="KW-0472">Membrane</keyword>
<keyword evidence="8" id="KW-0256">Endoplasmic reticulum</keyword>
<evidence type="ECO:0000256" key="19">
    <source>
        <dbReference type="ARBA" id="ARBA00046186"/>
    </source>
</evidence>
<comment type="function">
    <text evidence="22">Protein O-fucosyltransferase that specifically catalyzes O-fucosylation of serine or threonine residues in EMI domains of target proteins. Attaches fucose through an O-glycosidic linkage. O-fucosylation of EMI domain-containing proteins may be required for facilitating protein folding and secretion.</text>
</comment>
<reference evidence="27" key="3">
    <citation type="submission" date="2025-05" db="UniProtKB">
        <authorList>
            <consortium name="Ensembl"/>
        </authorList>
    </citation>
    <scope>IDENTIFICATION</scope>
</reference>
<evidence type="ECO:0000256" key="22">
    <source>
        <dbReference type="ARBA" id="ARBA00058658"/>
    </source>
</evidence>
<evidence type="ECO:0000256" key="6">
    <source>
        <dbReference type="ARBA" id="ARBA00022679"/>
    </source>
</evidence>
<dbReference type="PANTHER" id="PTHR11929">
    <property type="entry name" value="ALPHA- 1,3 -FUCOSYLTRANSFERASE"/>
    <property type="match status" value="1"/>
</dbReference>
<dbReference type="Proteomes" id="UP000007303">
    <property type="component" value="Unassembled WGS sequence"/>
</dbReference>
<comment type="catalytic activity">
    <reaction evidence="17">
        <text>an alpha-Neu5Ac-(2-&gt;3)-beta-D-Gal-(1-&gt;4)-beta-D-GlcNAc-(1-&gt;3)-beta-D-Gal-(1-&gt;4)-beta-D-GlcNAc derivative + GDP-beta-L-fucose = an alpha-Neu5Ac-(2-&gt;3)-beta-D-Gal-(1-&gt;4)-beta-D-GlcNAc-(1-&gt;3)-beta-D-Gal-(1-&gt;4)-[alpha-L-Fuc-(1-&gt;3)]-beta-D-GlcNAc derivative + GDP + H(+)</text>
        <dbReference type="Rhea" id="RHEA:68044"/>
        <dbReference type="ChEBI" id="CHEBI:15378"/>
        <dbReference type="ChEBI" id="CHEBI:57273"/>
        <dbReference type="ChEBI" id="CHEBI:58189"/>
        <dbReference type="ChEBI" id="CHEBI:145343"/>
        <dbReference type="ChEBI" id="CHEBI:176900"/>
    </reaction>
    <physiologicalReaction direction="left-to-right" evidence="17">
        <dbReference type="Rhea" id="RHEA:68045"/>
    </physiologicalReaction>
</comment>
<evidence type="ECO:0000313" key="26">
    <source>
        <dbReference type="EMBL" id="CAH04176.1"/>
    </source>
</evidence>
<comment type="subcellular location">
    <subcellularLocation>
        <location evidence="2">Endoplasmic reticulum membrane</location>
        <topology evidence="2">Single-pass type II membrane protein</topology>
    </subcellularLocation>
    <subcellularLocation>
        <location evidence="1">Golgi apparatus membrane</location>
        <topology evidence="1">Single-pass type II membrane protein</topology>
    </subcellularLocation>
    <subcellularLocation>
        <location evidence="23">Golgi apparatus</location>
        <location evidence="23">Golgi stack membrane</location>
        <topology evidence="23">Single-pass type II membrane protein</topology>
    </subcellularLocation>
</comment>
<dbReference type="Gene3D" id="3.40.50.11660">
    <property type="entry name" value="Glycosyl transferase family 10, C-terminal domain"/>
    <property type="match status" value="1"/>
</dbReference>
<evidence type="ECO:0000256" key="8">
    <source>
        <dbReference type="ARBA" id="ARBA00022824"/>
    </source>
</evidence>
<feature type="domain" description="Fucosyltransferase N-terminal" evidence="25">
    <location>
        <begin position="72"/>
        <end position="179"/>
    </location>
</feature>
<keyword evidence="7 23" id="KW-0812">Transmembrane</keyword>
<dbReference type="Ensembl" id="ENSTNIT00000010721.1">
    <property type="protein sequence ID" value="ENSTNIP00000010540.1"/>
    <property type="gene ID" value="ENSTNIG00000007723.1"/>
</dbReference>
<evidence type="ECO:0000259" key="24">
    <source>
        <dbReference type="Pfam" id="PF00852"/>
    </source>
</evidence>
<comment type="pathway">
    <text evidence="3">Protein modification; protein glycosylation.</text>
</comment>
<comment type="similarity">
    <text evidence="4 23">Belongs to the glycosyltransferase 10 family.</text>
</comment>
<dbReference type="SUPFAM" id="SSF53756">
    <property type="entry name" value="UDP-Glycosyltransferase/glycogen phosphorylase"/>
    <property type="match status" value="1"/>
</dbReference>
<evidence type="ECO:0000256" key="9">
    <source>
        <dbReference type="ARBA" id="ARBA00022968"/>
    </source>
</evidence>